<accession>A0ABM4CPM1</accession>
<evidence type="ECO:0000256" key="1">
    <source>
        <dbReference type="SAM" id="Coils"/>
    </source>
</evidence>
<dbReference type="GeneID" id="100202195"/>
<organism evidence="3 4">
    <name type="scientific">Hydra vulgaris</name>
    <name type="common">Hydra</name>
    <name type="synonym">Hydra attenuata</name>
    <dbReference type="NCBI Taxonomy" id="6087"/>
    <lineage>
        <taxon>Eukaryota</taxon>
        <taxon>Metazoa</taxon>
        <taxon>Cnidaria</taxon>
        <taxon>Hydrozoa</taxon>
        <taxon>Hydroidolina</taxon>
        <taxon>Anthoathecata</taxon>
        <taxon>Aplanulata</taxon>
        <taxon>Hydridae</taxon>
        <taxon>Hydra</taxon>
    </lineage>
</organism>
<feature type="region of interest" description="Disordered" evidence="2">
    <location>
        <begin position="1"/>
        <end position="24"/>
    </location>
</feature>
<keyword evidence="3" id="KW-1185">Reference proteome</keyword>
<sequence>MAEFSVLFRKKNEDDSGSDVPSGSRRRLIFYENSSDDEQVKRYPLKPETKTLQKPSVNKISNLKNEYRHHGLPRCPVCREILESKVQKVFNMPASSDVYFPFLDTGEHEVGKMPTKVKICYPCYEHLLYQWREYNMLQIPHKKRKYHDRQGILIKSTNESRKEIDKRSLNEISESAIENEVRGINRKLDEKKENELRKKEEELLRRERELLFKEDQHRRIANIRNNKENLDNSLNSISSLTLQNDTQKKSLNQNDTKIGDINFIIKDIHSQLERIELNSSASIEIAKQEIEKSIKTYTDRIEDQMHELKVENETVRKQVMRMRKDIADLIDNVVPGIEEHYEKKSSIKNKNTKFSIH</sequence>
<keyword evidence="1" id="KW-0175">Coiled coil</keyword>
<feature type="coiled-coil region" evidence="1">
    <location>
        <begin position="174"/>
        <end position="233"/>
    </location>
</feature>
<name>A0ABM4CPM1_HYDVU</name>
<reference evidence="4" key="1">
    <citation type="submission" date="2025-08" db="UniProtKB">
        <authorList>
            <consortium name="RefSeq"/>
        </authorList>
    </citation>
    <scope>IDENTIFICATION</scope>
</reference>
<feature type="coiled-coil region" evidence="1">
    <location>
        <begin position="287"/>
        <end position="332"/>
    </location>
</feature>
<dbReference type="Proteomes" id="UP001652625">
    <property type="component" value="Chromosome 10"/>
</dbReference>
<protein>
    <submittedName>
        <fullName evidence="4">Uncharacterized protein LOC100202195</fullName>
    </submittedName>
</protein>
<evidence type="ECO:0000313" key="4">
    <source>
        <dbReference type="RefSeq" id="XP_065663802.1"/>
    </source>
</evidence>
<evidence type="ECO:0000313" key="3">
    <source>
        <dbReference type="Proteomes" id="UP001652625"/>
    </source>
</evidence>
<gene>
    <name evidence="4" type="primary">LOC100202195</name>
</gene>
<proteinExistence type="predicted"/>
<dbReference type="RefSeq" id="XP_065663802.1">
    <property type="nucleotide sequence ID" value="XM_065807730.1"/>
</dbReference>
<evidence type="ECO:0000256" key="2">
    <source>
        <dbReference type="SAM" id="MobiDB-lite"/>
    </source>
</evidence>